<name>A0A6C0C7Z4_9ZZZZ</name>
<dbReference type="EMBL" id="MN739355">
    <property type="protein sequence ID" value="QHT00453.1"/>
    <property type="molecule type" value="Genomic_DNA"/>
</dbReference>
<organism evidence="1">
    <name type="scientific">viral metagenome</name>
    <dbReference type="NCBI Taxonomy" id="1070528"/>
    <lineage>
        <taxon>unclassified sequences</taxon>
        <taxon>metagenomes</taxon>
        <taxon>organismal metagenomes</taxon>
    </lineage>
</organism>
<proteinExistence type="predicted"/>
<dbReference type="AlphaFoldDB" id="A0A6C0C7Z4"/>
<reference evidence="1" key="1">
    <citation type="journal article" date="2020" name="Nature">
        <title>Giant virus diversity and host interactions through global metagenomics.</title>
        <authorList>
            <person name="Schulz F."/>
            <person name="Roux S."/>
            <person name="Paez-Espino D."/>
            <person name="Jungbluth S."/>
            <person name="Walsh D.A."/>
            <person name="Denef V.J."/>
            <person name="McMahon K.D."/>
            <person name="Konstantinidis K.T."/>
            <person name="Eloe-Fadrosh E.A."/>
            <person name="Kyrpides N.C."/>
            <person name="Woyke T."/>
        </authorList>
    </citation>
    <scope>NUCLEOTIDE SEQUENCE</scope>
    <source>
        <strain evidence="1">GVMAG-M-3300020192-26</strain>
    </source>
</reference>
<protein>
    <submittedName>
        <fullName evidence="1">Uncharacterized protein</fullName>
    </submittedName>
</protein>
<accession>A0A6C0C7Z4</accession>
<sequence>MDLNNEQILAFESYMHDNHNNKERMAGILNATRLSTLETLICPDNVYFDVPISDKYLDFVMNATKVYFDDDVELNDSFYKYLRYCNNKTIGFRQHERTNIPLIFSETITTALISEYWNQIIKSPSLLILALGCTETREISTTLLIDTLPSSVKILMLNQFAVSPVYNKLDKLILGGIFPDEVIRNEYYLNSLKEIVLIPERIEPEPLRGTSECKCVIDVHPAYKDKVTLLIPDDYEYECLLYTKY</sequence>
<evidence type="ECO:0000313" key="1">
    <source>
        <dbReference type="EMBL" id="QHT00453.1"/>
    </source>
</evidence>